<dbReference type="Pfam" id="PF02746">
    <property type="entry name" value="MR_MLE_N"/>
    <property type="match status" value="1"/>
</dbReference>
<dbReference type="GO" id="GO:0009063">
    <property type="term" value="P:amino acid catabolic process"/>
    <property type="evidence" value="ECO:0007669"/>
    <property type="project" value="InterPro"/>
</dbReference>
<accession>A0A1H2RQZ7</accession>
<sequence length="375" mass="41596">MTRDTIVTADVSHVILPLNRPISDAKVMTGRQRPMTEISLTFVELETREGHRGMGFGYVLRAGGKAQYAHALELAPFVIGEDPNDIPKLWDKLAWQSASVDRSGVAVQAIAAFDTALWDMKARRADLSLAKLLGSYRDAVPTYNTSGGYFGTPIEEVCANADRSIAKGIQGVKMKVGQPDLKEDIRRVTALRNHLGEDVPIMIDANQQWDRDTAMRFGRAVDSLNLTWIEEPVGAHDHEGHAWLNARLDTPIATGEMLSSTRELQQLIDNRSVAFIQPDAPRIGGVTPFMQLVPRAADAGIKLAPHFVMEIHLHLAATFPTEPWVEHFEWLEPLFEERIDIRDGCLQVPTRPGLGLTLSDQARHWTVAHDTVSGH</sequence>
<dbReference type="InterPro" id="IPR029017">
    <property type="entry name" value="Enolase-like_N"/>
</dbReference>
<evidence type="ECO:0000313" key="5">
    <source>
        <dbReference type="EMBL" id="SDW21570.1"/>
    </source>
</evidence>
<dbReference type="Gene3D" id="3.20.20.120">
    <property type="entry name" value="Enolase-like C-terminal domain"/>
    <property type="match status" value="1"/>
</dbReference>
<comment type="cofactor">
    <cofactor evidence="1">
        <name>Mg(2+)</name>
        <dbReference type="ChEBI" id="CHEBI:18420"/>
    </cofactor>
</comment>
<evidence type="ECO:0000313" key="6">
    <source>
        <dbReference type="Proteomes" id="UP000198500"/>
    </source>
</evidence>
<dbReference type="SUPFAM" id="SSF51604">
    <property type="entry name" value="Enolase C-terminal domain-like"/>
    <property type="match status" value="1"/>
</dbReference>
<protein>
    <submittedName>
        <fullName evidence="5">Galactarate dehydratase /L-talarate dehydratase</fullName>
    </submittedName>
</protein>
<dbReference type="PROSITE" id="PS00909">
    <property type="entry name" value="MR_MLE_2"/>
    <property type="match status" value="1"/>
</dbReference>
<keyword evidence="6" id="KW-1185">Reference proteome</keyword>
<dbReference type="Gene3D" id="3.30.390.10">
    <property type="entry name" value="Enolase-like, N-terminal domain"/>
    <property type="match status" value="1"/>
</dbReference>
<dbReference type="InterPro" id="IPR036849">
    <property type="entry name" value="Enolase-like_C_sf"/>
</dbReference>
<dbReference type="GO" id="GO:0000287">
    <property type="term" value="F:magnesium ion binding"/>
    <property type="evidence" value="ECO:0007669"/>
    <property type="project" value="TreeGrafter"/>
</dbReference>
<name>A0A1H2RQZ7_9GAMM</name>
<feature type="domain" description="Mandelate racemase/muconate lactonizing enzyme C-terminal" evidence="4">
    <location>
        <begin position="154"/>
        <end position="251"/>
    </location>
</feature>
<dbReference type="GO" id="GO:0016836">
    <property type="term" value="F:hydro-lyase activity"/>
    <property type="evidence" value="ECO:0007669"/>
    <property type="project" value="TreeGrafter"/>
</dbReference>
<keyword evidence="3" id="KW-0460">Magnesium</keyword>
<dbReference type="SUPFAM" id="SSF54826">
    <property type="entry name" value="Enolase N-terminal domain-like"/>
    <property type="match status" value="1"/>
</dbReference>
<dbReference type="PANTHER" id="PTHR13794">
    <property type="entry name" value="ENOLASE SUPERFAMILY, MANDELATE RACEMASE"/>
    <property type="match status" value="1"/>
</dbReference>
<evidence type="ECO:0000259" key="4">
    <source>
        <dbReference type="SMART" id="SM00922"/>
    </source>
</evidence>
<dbReference type="SFLD" id="SFLDG00179">
    <property type="entry name" value="mandelate_racemase"/>
    <property type="match status" value="1"/>
</dbReference>
<dbReference type="NCBIfam" id="NF047820">
    <property type="entry name" value="TalGalacDh"/>
    <property type="match status" value="1"/>
</dbReference>
<proteinExistence type="predicted"/>
<gene>
    <name evidence="5" type="ORF">SAMN05443545_101381</name>
</gene>
<reference evidence="5 6" key="1">
    <citation type="submission" date="2016-10" db="EMBL/GenBank/DDBJ databases">
        <authorList>
            <person name="de Groot N.N."/>
        </authorList>
    </citation>
    <scope>NUCLEOTIDE SEQUENCE [LARGE SCALE GENOMIC DNA]</scope>
    <source>
        <strain evidence="5 6">DSM 19219</strain>
    </source>
</reference>
<dbReference type="InterPro" id="IPR018110">
    <property type="entry name" value="Mandel_Rmase/mucon_lact_enz_CS"/>
</dbReference>
<dbReference type="CDD" id="cd03316">
    <property type="entry name" value="MR_like"/>
    <property type="match status" value="1"/>
</dbReference>
<dbReference type="InterPro" id="IPR046945">
    <property type="entry name" value="RHMD-like"/>
</dbReference>
<keyword evidence="2" id="KW-0479">Metal-binding</keyword>
<organism evidence="5 6">
    <name type="scientific">Aidingimonas halophila</name>
    <dbReference type="NCBI Taxonomy" id="574349"/>
    <lineage>
        <taxon>Bacteria</taxon>
        <taxon>Pseudomonadati</taxon>
        <taxon>Pseudomonadota</taxon>
        <taxon>Gammaproteobacteria</taxon>
        <taxon>Oceanospirillales</taxon>
        <taxon>Halomonadaceae</taxon>
        <taxon>Aidingimonas</taxon>
    </lineage>
</organism>
<dbReference type="SFLD" id="SFLDS00001">
    <property type="entry name" value="Enolase"/>
    <property type="match status" value="1"/>
</dbReference>
<dbReference type="InterPro" id="IPR029065">
    <property type="entry name" value="Enolase_C-like"/>
</dbReference>
<dbReference type="InterPro" id="IPR013342">
    <property type="entry name" value="Mandelate_racemase_C"/>
</dbReference>
<dbReference type="STRING" id="574349.SAMN05443545_101381"/>
<dbReference type="GO" id="GO:0016052">
    <property type="term" value="P:carbohydrate catabolic process"/>
    <property type="evidence" value="ECO:0007669"/>
    <property type="project" value="TreeGrafter"/>
</dbReference>
<evidence type="ECO:0000256" key="2">
    <source>
        <dbReference type="ARBA" id="ARBA00022723"/>
    </source>
</evidence>
<dbReference type="EMBL" id="FNNI01000001">
    <property type="protein sequence ID" value="SDW21570.1"/>
    <property type="molecule type" value="Genomic_DNA"/>
</dbReference>
<dbReference type="AlphaFoldDB" id="A0A1H2RQZ7"/>
<evidence type="ECO:0000256" key="1">
    <source>
        <dbReference type="ARBA" id="ARBA00001946"/>
    </source>
</evidence>
<dbReference type="SMART" id="SM00922">
    <property type="entry name" value="MR_MLE"/>
    <property type="match status" value="1"/>
</dbReference>
<dbReference type="Pfam" id="PF13378">
    <property type="entry name" value="MR_MLE_C"/>
    <property type="match status" value="1"/>
</dbReference>
<dbReference type="PANTHER" id="PTHR13794:SF58">
    <property type="entry name" value="MITOCHONDRIAL ENOLASE SUPERFAMILY MEMBER 1"/>
    <property type="match status" value="1"/>
</dbReference>
<dbReference type="Proteomes" id="UP000198500">
    <property type="component" value="Unassembled WGS sequence"/>
</dbReference>
<evidence type="ECO:0000256" key="3">
    <source>
        <dbReference type="ARBA" id="ARBA00022842"/>
    </source>
</evidence>
<dbReference type="InterPro" id="IPR013341">
    <property type="entry name" value="Mandelate_racemase_N_dom"/>
</dbReference>